<dbReference type="SUPFAM" id="SSF57256">
    <property type="entry name" value="Elafin-like"/>
    <property type="match status" value="3"/>
</dbReference>
<reference evidence="5" key="1">
    <citation type="submission" date="2025-08" db="UniProtKB">
        <authorList>
            <consortium name="Ensembl"/>
        </authorList>
    </citation>
    <scope>IDENTIFICATION</scope>
</reference>
<dbReference type="FunFam" id="4.10.410.10:FF:000020">
    <property type="entry name" value="Collagen, type VI, alpha 3"/>
    <property type="match status" value="1"/>
</dbReference>
<feature type="domain" description="BPTI/Kunitz inhibitor" evidence="3">
    <location>
        <begin position="98"/>
        <end position="148"/>
    </location>
</feature>
<evidence type="ECO:0000256" key="2">
    <source>
        <dbReference type="SAM" id="SignalP"/>
    </source>
</evidence>
<evidence type="ECO:0000259" key="3">
    <source>
        <dbReference type="PROSITE" id="PS50279"/>
    </source>
</evidence>
<reference evidence="5" key="2">
    <citation type="submission" date="2025-09" db="UniProtKB">
        <authorList>
            <consortium name="Ensembl"/>
        </authorList>
    </citation>
    <scope>IDENTIFICATION</scope>
</reference>
<feature type="domain" description="WAP" evidence="4">
    <location>
        <begin position="150"/>
        <end position="196"/>
    </location>
</feature>
<feature type="signal peptide" evidence="2">
    <location>
        <begin position="1"/>
        <end position="41"/>
    </location>
</feature>
<dbReference type="PROSITE" id="PS51390">
    <property type="entry name" value="WAP"/>
    <property type="match status" value="3"/>
</dbReference>
<dbReference type="Pfam" id="PF00014">
    <property type="entry name" value="Kunitz_BPTI"/>
    <property type="match status" value="1"/>
</dbReference>
<evidence type="ECO:0000313" key="6">
    <source>
        <dbReference type="Proteomes" id="UP000694385"/>
    </source>
</evidence>
<dbReference type="GO" id="GO:0004867">
    <property type="term" value="F:serine-type endopeptidase inhibitor activity"/>
    <property type="evidence" value="ECO:0007669"/>
    <property type="project" value="InterPro"/>
</dbReference>
<keyword evidence="2" id="KW-0732">Signal</keyword>
<feature type="chain" id="PRO_5034977165" description="WAP four-disulfide core domain 8" evidence="2">
    <location>
        <begin position="42"/>
        <end position="244"/>
    </location>
</feature>
<dbReference type="GO" id="GO:0005576">
    <property type="term" value="C:extracellular region"/>
    <property type="evidence" value="ECO:0007669"/>
    <property type="project" value="InterPro"/>
</dbReference>
<name>A0A8C5KZ63_JACJA</name>
<dbReference type="InterPro" id="IPR020901">
    <property type="entry name" value="Prtase_inh_Kunz-CS"/>
</dbReference>
<dbReference type="InterPro" id="IPR036645">
    <property type="entry name" value="Elafin-like_sf"/>
</dbReference>
<dbReference type="InterPro" id="IPR036880">
    <property type="entry name" value="Kunitz_BPTI_sf"/>
</dbReference>
<dbReference type="PRINTS" id="PR00759">
    <property type="entry name" value="BASICPTASE"/>
</dbReference>
<keyword evidence="6" id="KW-1185">Reference proteome</keyword>
<dbReference type="GeneTree" id="ENSGT00940000162037"/>
<dbReference type="CDD" id="cd00109">
    <property type="entry name" value="Kunitz-type"/>
    <property type="match status" value="1"/>
</dbReference>
<dbReference type="Proteomes" id="UP000694385">
    <property type="component" value="Unassembled WGS sequence"/>
</dbReference>
<dbReference type="SUPFAM" id="SSF57362">
    <property type="entry name" value="BPTI-like"/>
    <property type="match status" value="1"/>
</dbReference>
<feature type="domain" description="WAP" evidence="4">
    <location>
        <begin position="197"/>
        <end position="243"/>
    </location>
</feature>
<evidence type="ECO:0008006" key="7">
    <source>
        <dbReference type="Google" id="ProtNLM"/>
    </source>
</evidence>
<accession>A0A8C5KZ63</accession>
<gene>
    <name evidence="5" type="primary">Wfdc8</name>
</gene>
<dbReference type="PROSITE" id="PS50279">
    <property type="entry name" value="BPTI_KUNITZ_2"/>
    <property type="match status" value="1"/>
</dbReference>
<organism evidence="5 6">
    <name type="scientific">Jaculus jaculus</name>
    <name type="common">Lesser Egyptian jerboa</name>
    <dbReference type="NCBI Taxonomy" id="51337"/>
    <lineage>
        <taxon>Eukaryota</taxon>
        <taxon>Metazoa</taxon>
        <taxon>Chordata</taxon>
        <taxon>Craniata</taxon>
        <taxon>Vertebrata</taxon>
        <taxon>Euteleostomi</taxon>
        <taxon>Mammalia</taxon>
        <taxon>Eutheria</taxon>
        <taxon>Euarchontoglires</taxon>
        <taxon>Glires</taxon>
        <taxon>Rodentia</taxon>
        <taxon>Myomorpha</taxon>
        <taxon>Dipodoidea</taxon>
        <taxon>Dipodidae</taxon>
        <taxon>Dipodinae</taxon>
        <taxon>Jaculus</taxon>
    </lineage>
</organism>
<dbReference type="PROSITE" id="PS00280">
    <property type="entry name" value="BPTI_KUNITZ_1"/>
    <property type="match status" value="1"/>
</dbReference>
<proteinExistence type="predicted"/>
<evidence type="ECO:0000256" key="1">
    <source>
        <dbReference type="ARBA" id="ARBA00023157"/>
    </source>
</evidence>
<dbReference type="SMART" id="SM00217">
    <property type="entry name" value="WAP"/>
    <property type="match status" value="3"/>
</dbReference>
<keyword evidence="1" id="KW-1015">Disulfide bond</keyword>
<evidence type="ECO:0000259" key="4">
    <source>
        <dbReference type="PROSITE" id="PS51390"/>
    </source>
</evidence>
<dbReference type="Pfam" id="PF00095">
    <property type="entry name" value="WAP"/>
    <property type="match status" value="3"/>
</dbReference>
<dbReference type="InterPro" id="IPR002223">
    <property type="entry name" value="Kunitz_BPTI"/>
</dbReference>
<feature type="domain" description="WAP" evidence="4">
    <location>
        <begin position="47"/>
        <end position="94"/>
    </location>
</feature>
<dbReference type="Ensembl" id="ENSJJAT00000020975.1">
    <property type="protein sequence ID" value="ENSJJAP00000014473.1"/>
    <property type="gene ID" value="ENSJJAG00000016931.1"/>
</dbReference>
<evidence type="ECO:0000313" key="5">
    <source>
        <dbReference type="Ensembl" id="ENSJJAP00000014473.1"/>
    </source>
</evidence>
<dbReference type="AlphaFoldDB" id="A0A8C5KZ63"/>
<dbReference type="Gene3D" id="4.10.410.10">
    <property type="entry name" value="Pancreatic trypsin inhibitor Kunitz domain"/>
    <property type="match status" value="1"/>
</dbReference>
<dbReference type="SMART" id="SM00131">
    <property type="entry name" value="KU"/>
    <property type="match status" value="1"/>
</dbReference>
<dbReference type="PANTHER" id="PTHR47769:SF1">
    <property type="entry name" value="WAP FOUR-DISULFIDE CORE DOMAIN PROTEIN 8"/>
    <property type="match status" value="1"/>
</dbReference>
<dbReference type="OMA" id="GFCPHKP"/>
<dbReference type="InterPro" id="IPR008197">
    <property type="entry name" value="WAP_dom"/>
</dbReference>
<dbReference type="PANTHER" id="PTHR47769">
    <property type="entry name" value="WAP FOUR-DISULFIDE CORE DOMAIN PROTEIN 8"/>
    <property type="match status" value="1"/>
</dbReference>
<sequence length="244" mass="28178">MCLPPTPLLSHRHLPPHSSSFSWRSRALLLFLFLSLEQTLSLFHKYFIEKVGVCPKKEFKCDGNIQQLCRIDFQCRDHLKCCFYGCRKICLDPYEEPCMLPVDRGDCKEKLDRWYFDIEQHQCRAFTYSGCHGNNNNFLSKDNCKSACMMIVKKGQCPLFPYDTPVQCPLTCMNDMDCLEREKCCESSCGFICAEVWTVKTGFCPRKPLVCTKIDKPKCLQDSDCPLGDKCCTRCGLKCVEPRH</sequence>
<protein>
    <recommendedName>
        <fullName evidence="7">WAP four-disulfide core domain 8</fullName>
    </recommendedName>
</protein>
<dbReference type="Gene3D" id="4.10.75.10">
    <property type="entry name" value="Elafin-like"/>
    <property type="match status" value="3"/>
</dbReference>